<dbReference type="Proteomes" id="UP000240538">
    <property type="component" value="Segment"/>
</dbReference>
<gene>
    <name evidence="1" type="ORF">phiP43_090</name>
</gene>
<sequence>MKKYIVWCEDLELGFTTSNYQLALDIKNNNTECIIDESEYPGIAAMAFDFCDLTEDTELTIIEVK</sequence>
<proteinExistence type="predicted"/>
<keyword evidence="2" id="KW-1185">Reference proteome</keyword>
<name>A0A2I6PFE0_9CAUD</name>
<dbReference type="EMBL" id="MG696114">
    <property type="protein sequence ID" value="AUM58448.1"/>
    <property type="molecule type" value="Genomic_DNA"/>
</dbReference>
<reference evidence="1 2" key="1">
    <citation type="submission" date="2017-12" db="EMBL/GenBank/DDBJ databases">
        <title>Complete genome sequence and characterization of bacteriophage phiP4-3 infecting Proteus pennea.</title>
        <authorList>
            <person name="He Y."/>
            <person name="Yang H."/>
        </authorList>
    </citation>
    <scope>NUCLEOTIDE SEQUENCE [LARGE SCALE GENOMIC DNA]</scope>
</reference>
<protein>
    <submittedName>
        <fullName evidence="1">Uncharacterized protein</fullName>
    </submittedName>
</protein>
<evidence type="ECO:0000313" key="1">
    <source>
        <dbReference type="EMBL" id="AUM58448.1"/>
    </source>
</evidence>
<accession>A0A2I6PFE0</accession>
<evidence type="ECO:0000313" key="2">
    <source>
        <dbReference type="Proteomes" id="UP000240538"/>
    </source>
</evidence>
<organism evidence="1 2">
    <name type="scientific">Proteus phage phiP4-3</name>
    <dbReference type="NCBI Taxonomy" id="2065203"/>
    <lineage>
        <taxon>Viruses</taxon>
        <taxon>Duplodnaviria</taxon>
        <taxon>Heunggongvirae</taxon>
        <taxon>Uroviricota</taxon>
        <taxon>Caudoviricetes</taxon>
        <taxon>Pantevenvirales</taxon>
        <taxon>Straboviridae</taxon>
        <taxon>Bragavirus</taxon>
        <taxon>Bragavirus p43</taxon>
    </lineage>
</organism>